<dbReference type="Proteomes" id="UP001161390">
    <property type="component" value="Unassembled WGS sequence"/>
</dbReference>
<name>A0ABQ5UY76_9PROT</name>
<sequence>MTMTVMGPVRLERTITFGLIMTLILQTAGGLIWVGAAEARLTELEHEFESQLAISERLARLEGETAIMRSSVLRIEQTLVRTKGDRP</sequence>
<comment type="caution">
    <text evidence="1">The sequence shown here is derived from an EMBL/GenBank/DDBJ whole genome shotgun (WGS) entry which is preliminary data.</text>
</comment>
<gene>
    <name evidence="1" type="ORF">GCM10007854_06220</name>
</gene>
<proteinExistence type="predicted"/>
<organism evidence="1 2">
    <name type="scientific">Algimonas porphyrae</name>
    <dbReference type="NCBI Taxonomy" id="1128113"/>
    <lineage>
        <taxon>Bacteria</taxon>
        <taxon>Pseudomonadati</taxon>
        <taxon>Pseudomonadota</taxon>
        <taxon>Alphaproteobacteria</taxon>
        <taxon>Maricaulales</taxon>
        <taxon>Robiginitomaculaceae</taxon>
        <taxon>Algimonas</taxon>
    </lineage>
</organism>
<reference evidence="1" key="1">
    <citation type="journal article" date="2014" name="Int. J. Syst. Evol. Microbiol.">
        <title>Complete genome of a new Firmicutes species belonging to the dominant human colonic microbiota ('Ruminococcus bicirculans') reveals two chromosomes and a selective capacity to utilize plant glucans.</title>
        <authorList>
            <consortium name="NISC Comparative Sequencing Program"/>
            <person name="Wegmann U."/>
            <person name="Louis P."/>
            <person name="Goesmann A."/>
            <person name="Henrissat B."/>
            <person name="Duncan S.H."/>
            <person name="Flint H.J."/>
        </authorList>
    </citation>
    <scope>NUCLEOTIDE SEQUENCE</scope>
    <source>
        <strain evidence="1">NBRC 108216</strain>
    </source>
</reference>
<accession>A0ABQ5UY76</accession>
<evidence type="ECO:0000313" key="2">
    <source>
        <dbReference type="Proteomes" id="UP001161390"/>
    </source>
</evidence>
<evidence type="ECO:0008006" key="3">
    <source>
        <dbReference type="Google" id="ProtNLM"/>
    </source>
</evidence>
<evidence type="ECO:0000313" key="1">
    <source>
        <dbReference type="EMBL" id="GLQ19667.1"/>
    </source>
</evidence>
<dbReference type="EMBL" id="BSNJ01000001">
    <property type="protein sequence ID" value="GLQ19667.1"/>
    <property type="molecule type" value="Genomic_DNA"/>
</dbReference>
<keyword evidence="2" id="KW-1185">Reference proteome</keyword>
<dbReference type="RefSeq" id="WP_284369507.1">
    <property type="nucleotide sequence ID" value="NZ_BSNJ01000001.1"/>
</dbReference>
<reference evidence="1" key="2">
    <citation type="submission" date="2023-01" db="EMBL/GenBank/DDBJ databases">
        <title>Draft genome sequence of Algimonas porphyrae strain NBRC 108216.</title>
        <authorList>
            <person name="Sun Q."/>
            <person name="Mori K."/>
        </authorList>
    </citation>
    <scope>NUCLEOTIDE SEQUENCE</scope>
    <source>
        <strain evidence="1">NBRC 108216</strain>
    </source>
</reference>
<protein>
    <recommendedName>
        <fullName evidence="3">Cell division protein FtsL</fullName>
    </recommendedName>
</protein>